<feature type="region of interest" description="Disordered" evidence="1">
    <location>
        <begin position="48"/>
        <end position="73"/>
    </location>
</feature>
<gene>
    <name evidence="2" type="ORF">GCM10010218_65030</name>
</gene>
<comment type="caution">
    <text evidence="2">The sequence shown here is derived from an EMBL/GenBank/DDBJ whole genome shotgun (WGS) entry which is preliminary data.</text>
</comment>
<evidence type="ECO:0000256" key="1">
    <source>
        <dbReference type="SAM" id="MobiDB-lite"/>
    </source>
</evidence>
<dbReference type="Proteomes" id="UP000638313">
    <property type="component" value="Unassembled WGS sequence"/>
</dbReference>
<sequence length="73" mass="7625">MRIAGIGASIDIGASTGTGRYDAIPTDPTEPNNSNQLCLMQSWRDRTAAAAAQGGRSGIYHGPAREDSSRHAP</sequence>
<keyword evidence="3" id="KW-1185">Reference proteome</keyword>
<reference evidence="2" key="2">
    <citation type="submission" date="2020-09" db="EMBL/GenBank/DDBJ databases">
        <authorList>
            <person name="Sun Q."/>
            <person name="Ohkuma M."/>
        </authorList>
    </citation>
    <scope>NUCLEOTIDE SEQUENCE</scope>
    <source>
        <strain evidence="2">JCM 4059</strain>
    </source>
</reference>
<organism evidence="2 3">
    <name type="scientific">Streptomyces mashuensis</name>
    <dbReference type="NCBI Taxonomy" id="33904"/>
    <lineage>
        <taxon>Bacteria</taxon>
        <taxon>Bacillati</taxon>
        <taxon>Actinomycetota</taxon>
        <taxon>Actinomycetes</taxon>
        <taxon>Kitasatosporales</taxon>
        <taxon>Streptomycetaceae</taxon>
        <taxon>Streptomyces</taxon>
    </lineage>
</organism>
<evidence type="ECO:0000313" key="2">
    <source>
        <dbReference type="EMBL" id="GHF74980.1"/>
    </source>
</evidence>
<name>A0A919EGF3_9ACTN</name>
<proteinExistence type="predicted"/>
<feature type="compositionally biased region" description="Basic and acidic residues" evidence="1">
    <location>
        <begin position="63"/>
        <end position="73"/>
    </location>
</feature>
<accession>A0A919EGF3</accession>
<evidence type="ECO:0000313" key="3">
    <source>
        <dbReference type="Proteomes" id="UP000638313"/>
    </source>
</evidence>
<reference evidence="2" key="1">
    <citation type="journal article" date="2014" name="Int. J. Syst. Evol. Microbiol.">
        <title>Complete genome sequence of Corynebacterium casei LMG S-19264T (=DSM 44701T), isolated from a smear-ripened cheese.</title>
        <authorList>
            <consortium name="US DOE Joint Genome Institute (JGI-PGF)"/>
            <person name="Walter F."/>
            <person name="Albersmeier A."/>
            <person name="Kalinowski J."/>
            <person name="Ruckert C."/>
        </authorList>
    </citation>
    <scope>NUCLEOTIDE SEQUENCE</scope>
    <source>
        <strain evidence="2">JCM 4059</strain>
    </source>
</reference>
<dbReference type="AlphaFoldDB" id="A0A919EGF3"/>
<protein>
    <submittedName>
        <fullName evidence="2">Uncharacterized protein</fullName>
    </submittedName>
</protein>
<feature type="region of interest" description="Disordered" evidence="1">
    <location>
        <begin position="15"/>
        <end position="34"/>
    </location>
</feature>
<dbReference type="EMBL" id="BNBD01000029">
    <property type="protein sequence ID" value="GHF74980.1"/>
    <property type="molecule type" value="Genomic_DNA"/>
</dbReference>